<reference evidence="1" key="1">
    <citation type="submission" date="2013-08" db="EMBL/GenBank/DDBJ databases">
        <authorList>
            <person name="Mendez C."/>
            <person name="Richter M."/>
            <person name="Ferrer M."/>
            <person name="Sanchez J."/>
        </authorList>
    </citation>
    <scope>NUCLEOTIDE SEQUENCE</scope>
</reference>
<accession>T1BJS4</accession>
<name>T1BJS4_9ZZZZ</name>
<dbReference type="EMBL" id="AUZY01003288">
    <property type="protein sequence ID" value="EQD70037.1"/>
    <property type="molecule type" value="Genomic_DNA"/>
</dbReference>
<reference evidence="1" key="2">
    <citation type="journal article" date="2014" name="ISME J.">
        <title>Microbial stratification in low pH oxic and suboxic macroscopic growths along an acid mine drainage.</title>
        <authorList>
            <person name="Mendez-Garcia C."/>
            <person name="Mesa V."/>
            <person name="Sprenger R.R."/>
            <person name="Richter M."/>
            <person name="Diez M.S."/>
            <person name="Solano J."/>
            <person name="Bargiela R."/>
            <person name="Golyshina O.V."/>
            <person name="Manteca A."/>
            <person name="Ramos J.L."/>
            <person name="Gallego J.R."/>
            <person name="Llorente I."/>
            <person name="Martins Dos Santos V.A."/>
            <person name="Jensen O.N."/>
            <person name="Pelaez A.I."/>
            <person name="Sanchez J."/>
            <person name="Ferrer M."/>
        </authorList>
    </citation>
    <scope>NUCLEOTIDE SEQUENCE</scope>
</reference>
<comment type="caution">
    <text evidence="1">The sequence shown here is derived from an EMBL/GenBank/DDBJ whole genome shotgun (WGS) entry which is preliminary data.</text>
</comment>
<dbReference type="Pfam" id="PF13707">
    <property type="entry name" value="RloB"/>
    <property type="match status" value="1"/>
</dbReference>
<protein>
    <submittedName>
        <fullName evidence="1">RloB</fullName>
    </submittedName>
</protein>
<dbReference type="AlphaFoldDB" id="T1BJS4"/>
<proteinExistence type="predicted"/>
<organism evidence="1">
    <name type="scientific">mine drainage metagenome</name>
    <dbReference type="NCBI Taxonomy" id="410659"/>
    <lineage>
        <taxon>unclassified sequences</taxon>
        <taxon>metagenomes</taxon>
        <taxon>ecological metagenomes</taxon>
    </lineage>
</organism>
<evidence type="ECO:0000313" key="1">
    <source>
        <dbReference type="EMBL" id="EQD70037.1"/>
    </source>
</evidence>
<dbReference type="InterPro" id="IPR025591">
    <property type="entry name" value="RloB"/>
</dbReference>
<sequence>MAPCARSLRSLRRKPGRKPGRALILIIGEGDTERAYFRALCANLRLPNIEVQFSCRQGSAPINIVDCAVQKAKEPGGYESIWCVFDRDEHESFARARAKLQQHARRMPLHEALSIPCFELWLLLHFEFTDALFPNCNALIQRLRQHLPQYIKANAAQARALLAKLEDALLNAQRLESRYAHIGDNPSTSVHRLVRHLQDIAAKDSRA</sequence>
<gene>
    <name evidence="1" type="ORF">B1B_05206</name>
</gene>